<organism evidence="1 2">
    <name type="scientific">Variovorax paradoxus</name>
    <dbReference type="NCBI Taxonomy" id="34073"/>
    <lineage>
        <taxon>Bacteria</taxon>
        <taxon>Pseudomonadati</taxon>
        <taxon>Pseudomonadota</taxon>
        <taxon>Betaproteobacteria</taxon>
        <taxon>Burkholderiales</taxon>
        <taxon>Comamonadaceae</taxon>
        <taxon>Variovorax</taxon>
    </lineage>
</organism>
<dbReference type="AlphaFoldDB" id="A0A6I6HJA2"/>
<proteinExistence type="predicted"/>
<dbReference type="Pfam" id="PF13385">
    <property type="entry name" value="Laminin_G_3"/>
    <property type="match status" value="1"/>
</dbReference>
<dbReference type="Proteomes" id="UP000425817">
    <property type="component" value="Chromosome"/>
</dbReference>
<gene>
    <name evidence="1" type="ORF">GOQ09_15685</name>
</gene>
<sequence>MATTYAPVALLHLDGPNASTNVVDAMHNLWQASDGAKLTTADSKFGGSCLSLDGSGDFITTQGGQSFVFGTGDFTVEAWVKPTNTGRAMQVVDFYQTNQASWQMEVNAAGRLHFYGWNGITTASLVTGTSSLYGAWHHVAISRKAGTIYACVDGVVEASVANAVNFSNQVGQLAIGAQVSMRNAAYDYAGLIDEVRITRGTGWYSANFTPPSAPFPDEAVILIGQQRYALAVGQPAAAYSGARPLFAGRLYRNFQILGAEGRLVGTVKEKSLPANLPLKRRVRLVRERDGATVGETWSDATTGAYVFTNIDAAEAYSVVTYDYLHNYRAVIADNLSVASGGVELVP</sequence>
<dbReference type="OrthoDB" id="7058206at2"/>
<name>A0A6I6HJA2_VARPD</name>
<evidence type="ECO:0008006" key="3">
    <source>
        <dbReference type="Google" id="ProtNLM"/>
    </source>
</evidence>
<dbReference type="SUPFAM" id="SSF49899">
    <property type="entry name" value="Concanavalin A-like lectins/glucanases"/>
    <property type="match status" value="1"/>
</dbReference>
<evidence type="ECO:0000313" key="1">
    <source>
        <dbReference type="EMBL" id="QGW82927.1"/>
    </source>
</evidence>
<dbReference type="RefSeq" id="WP_157614357.1">
    <property type="nucleotide sequence ID" value="NZ_CP046622.1"/>
</dbReference>
<dbReference type="Gene3D" id="2.60.120.200">
    <property type="match status" value="1"/>
</dbReference>
<accession>A0A6I6HJA2</accession>
<dbReference type="EMBL" id="CP046622">
    <property type="protein sequence ID" value="QGW82927.1"/>
    <property type="molecule type" value="Genomic_DNA"/>
</dbReference>
<reference evidence="1 2" key="1">
    <citation type="submission" date="2019-12" db="EMBL/GenBank/DDBJ databases">
        <title>Hybrid Genome Assemblies of two High G+C Isolates from Undergraduate Microbiology Courses.</title>
        <authorList>
            <person name="Ne Ville C.J."/>
            <person name="Enright D."/>
            <person name="Hernandez I."/>
            <person name="Dodsworth J."/>
            <person name="Orwin P.M."/>
        </authorList>
    </citation>
    <scope>NUCLEOTIDE SEQUENCE [LARGE SCALE GENOMIC DNA]</scope>
    <source>
        <strain evidence="1 2">CSUSB</strain>
    </source>
</reference>
<evidence type="ECO:0000313" key="2">
    <source>
        <dbReference type="Proteomes" id="UP000425817"/>
    </source>
</evidence>
<protein>
    <recommendedName>
        <fullName evidence="3">LamG domain-containing protein</fullName>
    </recommendedName>
</protein>
<dbReference type="InterPro" id="IPR013320">
    <property type="entry name" value="ConA-like_dom_sf"/>
</dbReference>